<evidence type="ECO:0000313" key="14">
    <source>
        <dbReference type="Proteomes" id="UP000803884"/>
    </source>
</evidence>
<gene>
    <name evidence="13" type="ORF">WHR41_05348</name>
</gene>
<keyword evidence="7" id="KW-0810">Translation regulation</keyword>
<name>A0AB34KS37_9PEZI</name>
<feature type="region of interest" description="Disordered" evidence="11">
    <location>
        <begin position="289"/>
        <end position="353"/>
    </location>
</feature>
<organism evidence="13 14">
    <name type="scientific">Cladosporium halotolerans</name>
    <dbReference type="NCBI Taxonomy" id="1052096"/>
    <lineage>
        <taxon>Eukaryota</taxon>
        <taxon>Fungi</taxon>
        <taxon>Dikarya</taxon>
        <taxon>Ascomycota</taxon>
        <taxon>Pezizomycotina</taxon>
        <taxon>Dothideomycetes</taxon>
        <taxon>Dothideomycetidae</taxon>
        <taxon>Cladosporiales</taxon>
        <taxon>Cladosporiaceae</taxon>
        <taxon>Cladosporium</taxon>
    </lineage>
</organism>
<dbReference type="InterPro" id="IPR050100">
    <property type="entry name" value="TRAFAC_GTPase_members"/>
</dbReference>
<feature type="region of interest" description="Disordered" evidence="11">
    <location>
        <begin position="1"/>
        <end position="43"/>
    </location>
</feature>
<dbReference type="PRINTS" id="PR00315">
    <property type="entry name" value="ELONGATNFCT"/>
</dbReference>
<evidence type="ECO:0000256" key="6">
    <source>
        <dbReference type="ARBA" id="ARBA00022801"/>
    </source>
</evidence>
<feature type="domain" description="Tr-type G" evidence="12">
    <location>
        <begin position="370"/>
        <end position="593"/>
    </location>
</feature>
<keyword evidence="5" id="KW-0251">Elongation factor</keyword>
<dbReference type="SUPFAM" id="SSF50447">
    <property type="entry name" value="Translation proteins"/>
    <property type="match status" value="1"/>
</dbReference>
<evidence type="ECO:0000256" key="4">
    <source>
        <dbReference type="ARBA" id="ARBA00022741"/>
    </source>
</evidence>
<evidence type="ECO:0000256" key="3">
    <source>
        <dbReference type="ARBA" id="ARBA00022490"/>
    </source>
</evidence>
<dbReference type="Proteomes" id="UP000803884">
    <property type="component" value="Unassembled WGS sequence"/>
</dbReference>
<feature type="region of interest" description="Disordered" evidence="11">
    <location>
        <begin position="173"/>
        <end position="268"/>
    </location>
</feature>
<dbReference type="EMBL" id="JAAQHG020000014">
    <property type="protein sequence ID" value="KAL1586571.1"/>
    <property type="molecule type" value="Genomic_DNA"/>
</dbReference>
<dbReference type="InterPro" id="IPR009001">
    <property type="entry name" value="Transl_elong_EF1A/Init_IF2_C"/>
</dbReference>
<evidence type="ECO:0000256" key="11">
    <source>
        <dbReference type="SAM" id="MobiDB-lite"/>
    </source>
</evidence>
<comment type="similarity">
    <text evidence="2">Belongs to the TRAFAC class translation factor GTPase superfamily. Classic translation factor GTPase family. EF-Tu/EF-1A subfamily.</text>
</comment>
<dbReference type="SUPFAM" id="SSF50465">
    <property type="entry name" value="EF-Tu/eEF-1alpha/eIF2-gamma C-terminal domain"/>
    <property type="match status" value="1"/>
</dbReference>
<dbReference type="Pfam" id="PF00009">
    <property type="entry name" value="GTP_EFTU"/>
    <property type="match status" value="1"/>
</dbReference>
<dbReference type="GO" id="GO:0003924">
    <property type="term" value="F:GTPase activity"/>
    <property type="evidence" value="ECO:0007669"/>
    <property type="project" value="InterPro"/>
</dbReference>
<sequence>MSGHKRVKDIDYDDDDLYSGSEDEYGNNAGDDGLTDEDRQNFASLTPVVRAELDEAGIPTTTKEIEDALWHYFWDVGKSVAYLKNAKQPKQQPKVEKKEKAKSKFDQAQEKAGEDRSPPLDALTTTTPARGWFANVSWNCVPSDMAGDLVPTGSKRPAPKLLGGSSKLAKLAEERRKKAEAAKQGLPVEAETGKATSALDRLTLGKAAEQGGREQAAPPPEPRKYPARKKREPTPPPAEPEPEPEPEREQLPDLRAPPTAFGRAISTCPHSGALSKSMTVSDMLGSTTAPDAFLNPSPDDVVSRAQGGSKASGTNTPKQTKSPANNLAKKAENLSLNSNSATAPAPTQPKIKSKNLDIPTLWSASASSLKPSAAFVVIGHVDHGKSTLMGRLLLDTGAVPQRDIDKYRKEAAEKGKGSFALAWVMDTSSDERERGVTVDIAQHFFSTEKADFAILDAPGHRDFVPNMIGGAAMADLGVLVVDANQLESGLKGQTREHVLLARAVGLERMIVAVNKMDGSTPEWDRGLFEQVGGEVRKLLAETGFEDEKIKVIPCSGLSGDNVAKAPASPASSWVAEGCETLTSALESMAATVHTGEEDVRKPLRMQITDIFRGGVQNPFSVSGRLATGAVQAGDSIVVLPRGEQAVVKSVEVANEARDYAVAGQLATLHLDSGDMESLERNLKAGDTLCDARRPVSVLKEFEVEVDAIGTLLPSAVDVHVGRLHVPGRIAGMAELREKRGGEVVKRKPRVVMPGQVVKVKVVVEEGVAVEKGSGVVLRSGGETVGRGLVG</sequence>
<reference evidence="13 14" key="1">
    <citation type="journal article" date="2020" name="Microbiol. Resour. Announc.">
        <title>Draft Genome Sequence of a Cladosporium Species Isolated from the Mesophotic Ascidian Didemnum maculosum.</title>
        <authorList>
            <person name="Gioti A."/>
            <person name="Siaperas R."/>
            <person name="Nikolaivits E."/>
            <person name="Le Goff G."/>
            <person name="Ouazzani J."/>
            <person name="Kotoulas G."/>
            <person name="Topakas E."/>
        </authorList>
    </citation>
    <scope>NUCLEOTIDE SEQUENCE [LARGE SCALE GENOMIC DNA]</scope>
    <source>
        <strain evidence="13 14">TM138-S3</strain>
    </source>
</reference>
<dbReference type="PROSITE" id="PS00301">
    <property type="entry name" value="G_TR_1"/>
    <property type="match status" value="1"/>
</dbReference>
<dbReference type="AlphaFoldDB" id="A0AB34KS37"/>
<protein>
    <recommendedName>
        <fullName evidence="12">Tr-type G domain-containing protein</fullName>
    </recommendedName>
</protein>
<evidence type="ECO:0000256" key="2">
    <source>
        <dbReference type="ARBA" id="ARBA00007249"/>
    </source>
</evidence>
<dbReference type="PANTHER" id="PTHR23115">
    <property type="entry name" value="TRANSLATION FACTOR"/>
    <property type="match status" value="1"/>
</dbReference>
<evidence type="ECO:0000256" key="1">
    <source>
        <dbReference type="ARBA" id="ARBA00004496"/>
    </source>
</evidence>
<accession>A0AB34KS37</accession>
<feature type="compositionally biased region" description="Acidic residues" evidence="11">
    <location>
        <begin position="11"/>
        <end position="25"/>
    </location>
</feature>
<keyword evidence="3" id="KW-0963">Cytoplasm</keyword>
<dbReference type="CDD" id="cd16267">
    <property type="entry name" value="HBS1-like_II"/>
    <property type="match status" value="1"/>
</dbReference>
<dbReference type="GO" id="GO:0005525">
    <property type="term" value="F:GTP binding"/>
    <property type="evidence" value="ECO:0007669"/>
    <property type="project" value="UniProtKB-KW"/>
</dbReference>
<keyword evidence="4" id="KW-0547">Nucleotide-binding</keyword>
<dbReference type="FunFam" id="2.40.30.10:FF:000020">
    <property type="entry name" value="Translation elongation factor EF-1"/>
    <property type="match status" value="1"/>
</dbReference>
<dbReference type="SUPFAM" id="SSF52540">
    <property type="entry name" value="P-loop containing nucleoside triphosphate hydrolases"/>
    <property type="match status" value="1"/>
</dbReference>
<evidence type="ECO:0000256" key="10">
    <source>
        <dbReference type="ARBA" id="ARBA00049117"/>
    </source>
</evidence>
<dbReference type="InterPro" id="IPR031157">
    <property type="entry name" value="G_TR_CS"/>
</dbReference>
<dbReference type="GO" id="GO:0003746">
    <property type="term" value="F:translation elongation factor activity"/>
    <property type="evidence" value="ECO:0007669"/>
    <property type="project" value="UniProtKB-KW"/>
</dbReference>
<dbReference type="GeneID" id="96006791"/>
<dbReference type="InterPro" id="IPR015033">
    <property type="entry name" value="HBS1-like_N"/>
</dbReference>
<dbReference type="Pfam" id="PF08938">
    <property type="entry name" value="HBS1_N"/>
    <property type="match status" value="1"/>
</dbReference>
<feature type="region of interest" description="Disordered" evidence="11">
    <location>
        <begin position="85"/>
        <end position="124"/>
    </location>
</feature>
<proteinExistence type="inferred from homology"/>
<dbReference type="InterPro" id="IPR027417">
    <property type="entry name" value="P-loop_NTPase"/>
</dbReference>
<keyword evidence="9" id="KW-0342">GTP-binding</keyword>
<dbReference type="Pfam" id="PF03143">
    <property type="entry name" value="GTP_EFTU_D3"/>
    <property type="match status" value="1"/>
</dbReference>
<dbReference type="GO" id="GO:0002184">
    <property type="term" value="P:cytoplasmic translational termination"/>
    <property type="evidence" value="ECO:0007669"/>
    <property type="project" value="UniProtKB-ARBA"/>
</dbReference>
<dbReference type="Gene3D" id="3.40.50.300">
    <property type="entry name" value="P-loop containing nucleotide triphosphate hydrolases"/>
    <property type="match status" value="1"/>
</dbReference>
<evidence type="ECO:0000259" key="12">
    <source>
        <dbReference type="PROSITE" id="PS51722"/>
    </source>
</evidence>
<evidence type="ECO:0000256" key="5">
    <source>
        <dbReference type="ARBA" id="ARBA00022768"/>
    </source>
</evidence>
<evidence type="ECO:0000256" key="7">
    <source>
        <dbReference type="ARBA" id="ARBA00022845"/>
    </source>
</evidence>
<keyword evidence="14" id="KW-1185">Reference proteome</keyword>
<dbReference type="Gene3D" id="2.40.30.10">
    <property type="entry name" value="Translation factors"/>
    <property type="match status" value="2"/>
</dbReference>
<evidence type="ECO:0000256" key="8">
    <source>
        <dbReference type="ARBA" id="ARBA00022917"/>
    </source>
</evidence>
<dbReference type="InterPro" id="IPR000795">
    <property type="entry name" value="T_Tr_GTP-bd_dom"/>
</dbReference>
<dbReference type="RefSeq" id="XP_069229676.1">
    <property type="nucleotide sequence ID" value="XM_069373953.1"/>
</dbReference>
<dbReference type="GO" id="GO:0005829">
    <property type="term" value="C:cytosol"/>
    <property type="evidence" value="ECO:0007669"/>
    <property type="project" value="GOC"/>
</dbReference>
<dbReference type="PROSITE" id="PS51722">
    <property type="entry name" value="G_TR_2"/>
    <property type="match status" value="1"/>
</dbReference>
<dbReference type="GO" id="GO:0006417">
    <property type="term" value="P:regulation of translation"/>
    <property type="evidence" value="ECO:0007669"/>
    <property type="project" value="UniProtKB-KW"/>
</dbReference>
<feature type="compositionally biased region" description="Basic and acidic residues" evidence="11">
    <location>
        <begin position="93"/>
        <end position="118"/>
    </location>
</feature>
<dbReference type="InterPro" id="IPR004160">
    <property type="entry name" value="Transl_elong_EFTu/EF1A_C"/>
</dbReference>
<evidence type="ECO:0000313" key="13">
    <source>
        <dbReference type="EMBL" id="KAL1586571.1"/>
    </source>
</evidence>
<dbReference type="InterPro" id="IPR009000">
    <property type="entry name" value="Transl_B-barrel_sf"/>
</dbReference>
<comment type="subcellular location">
    <subcellularLocation>
        <location evidence="1">Cytoplasm</location>
    </subcellularLocation>
</comment>
<comment type="caution">
    <text evidence="13">The sequence shown here is derived from an EMBL/GenBank/DDBJ whole genome shotgun (WGS) entry which is preliminary data.</text>
</comment>
<feature type="compositionally biased region" description="Polar residues" evidence="11">
    <location>
        <begin position="309"/>
        <end position="325"/>
    </location>
</feature>
<keyword evidence="8" id="KW-0648">Protein biosynthesis</keyword>
<evidence type="ECO:0000256" key="9">
    <source>
        <dbReference type="ARBA" id="ARBA00023134"/>
    </source>
</evidence>
<keyword evidence="6" id="KW-0378">Hydrolase</keyword>
<comment type="catalytic activity">
    <reaction evidence="10">
        <text>GTP + H2O = GDP + phosphate + H(+)</text>
        <dbReference type="Rhea" id="RHEA:19669"/>
        <dbReference type="ChEBI" id="CHEBI:15377"/>
        <dbReference type="ChEBI" id="CHEBI:15378"/>
        <dbReference type="ChEBI" id="CHEBI:37565"/>
        <dbReference type="ChEBI" id="CHEBI:43474"/>
        <dbReference type="ChEBI" id="CHEBI:58189"/>
    </reaction>
    <physiologicalReaction direction="left-to-right" evidence="10">
        <dbReference type="Rhea" id="RHEA:19670"/>
    </physiologicalReaction>
</comment>